<comment type="caution">
    <text evidence="3">The sequence shown here is derived from an EMBL/GenBank/DDBJ whole genome shotgun (WGS) entry which is preliminary data.</text>
</comment>
<evidence type="ECO:0000313" key="4">
    <source>
        <dbReference type="Proteomes" id="UP001189429"/>
    </source>
</evidence>
<protein>
    <recommendedName>
        <fullName evidence="5">Solute carrier family 40 protein</fullName>
    </recommendedName>
</protein>
<feature type="transmembrane region" description="Helical" evidence="2">
    <location>
        <begin position="340"/>
        <end position="359"/>
    </location>
</feature>
<reference evidence="3" key="1">
    <citation type="submission" date="2023-10" db="EMBL/GenBank/DDBJ databases">
        <authorList>
            <person name="Chen Y."/>
            <person name="Shah S."/>
            <person name="Dougan E. K."/>
            <person name="Thang M."/>
            <person name="Chan C."/>
        </authorList>
    </citation>
    <scope>NUCLEOTIDE SEQUENCE [LARGE SCALE GENOMIC DNA]</scope>
</reference>
<feature type="transmembrane region" description="Helical" evidence="2">
    <location>
        <begin position="170"/>
        <end position="190"/>
    </location>
</feature>
<dbReference type="Proteomes" id="UP001189429">
    <property type="component" value="Unassembled WGS sequence"/>
</dbReference>
<feature type="transmembrane region" description="Helical" evidence="2">
    <location>
        <begin position="308"/>
        <end position="328"/>
    </location>
</feature>
<keyword evidence="2" id="KW-0472">Membrane</keyword>
<evidence type="ECO:0000313" key="3">
    <source>
        <dbReference type="EMBL" id="CAK0889118.1"/>
    </source>
</evidence>
<feature type="compositionally biased region" description="Polar residues" evidence="1">
    <location>
        <begin position="376"/>
        <end position="385"/>
    </location>
</feature>
<keyword evidence="2" id="KW-1133">Transmembrane helix</keyword>
<feature type="region of interest" description="Disordered" evidence="1">
    <location>
        <begin position="376"/>
        <end position="395"/>
    </location>
</feature>
<evidence type="ECO:0000256" key="2">
    <source>
        <dbReference type="SAM" id="Phobius"/>
    </source>
</evidence>
<keyword evidence="4" id="KW-1185">Reference proteome</keyword>
<feature type="transmembrane region" description="Helical" evidence="2">
    <location>
        <begin position="261"/>
        <end position="288"/>
    </location>
</feature>
<proteinExistence type="predicted"/>
<dbReference type="EMBL" id="CAUYUJ010019171">
    <property type="protein sequence ID" value="CAK0889118.1"/>
    <property type="molecule type" value="Genomic_DNA"/>
</dbReference>
<sequence>MGALVTQSEPRQEISPADAPAALRGIPAVPRPAGLARQLAAQGACVREGCAVRLEPPSSAFGGCQDLFAYVLLLHLVRALPVHCHLIEARGHLDVGFSCFSIFCVCSTIASLWMPLPSVSGDFAVLSSQEDDEQRHGQGESQTTSLRLAAEGADSQKSGMLFFLGRRGTFWLVLCLALASMALLAAGVLIPCMGLQLRVGSLVQPAGPLPAEALPFLERLDLESQVNSRVSMWDCMGSLLNFSLAGYGNSFLALAIGCVRIFAVFVIGATAMDLVLLVITTNLLVFQLPTNGKEDASNCHRTWAAAHALQHVSMLGPAVMGVMVTCLAADNFKKQGVEIFMLPGLFVLFLAELLHYAAYCITEVVVESLPGGDSETVSTHSSTWSGAGGVDSDGT</sequence>
<accession>A0ABN9WQW6</accession>
<keyword evidence="2" id="KW-0812">Transmembrane</keyword>
<organism evidence="3 4">
    <name type="scientific">Prorocentrum cordatum</name>
    <dbReference type="NCBI Taxonomy" id="2364126"/>
    <lineage>
        <taxon>Eukaryota</taxon>
        <taxon>Sar</taxon>
        <taxon>Alveolata</taxon>
        <taxon>Dinophyceae</taxon>
        <taxon>Prorocentrales</taxon>
        <taxon>Prorocentraceae</taxon>
        <taxon>Prorocentrum</taxon>
    </lineage>
</organism>
<evidence type="ECO:0008006" key="5">
    <source>
        <dbReference type="Google" id="ProtNLM"/>
    </source>
</evidence>
<evidence type="ECO:0000256" key="1">
    <source>
        <dbReference type="SAM" id="MobiDB-lite"/>
    </source>
</evidence>
<name>A0ABN9WQW6_9DINO</name>
<gene>
    <name evidence="3" type="ORF">PCOR1329_LOCUS69756</name>
</gene>
<feature type="compositionally biased region" description="Gly residues" evidence="1">
    <location>
        <begin position="386"/>
        <end position="395"/>
    </location>
</feature>